<feature type="chain" id="PRO_5019425150" evidence="1">
    <location>
        <begin position="20"/>
        <end position="334"/>
    </location>
</feature>
<proteinExistence type="predicted"/>
<evidence type="ECO:0000313" key="2">
    <source>
        <dbReference type="EMBL" id="AZJ34921.1"/>
    </source>
</evidence>
<dbReference type="Proteomes" id="UP000274593">
    <property type="component" value="Chromosome"/>
</dbReference>
<sequence>MKKIFLLSVLTLLAITIQAQQNLFEALENNGDGATYHGFGALVAKGDGTYNFKTDYLPVKIELERTPSGIPVGFEARFISEDKRAFRETELSDYGTIDNYIHPISIKHRYTKEGYVVIDDLLFRLDKIYDGSFPSMENVASVYVLEKDRKATTKAPKKKKGGFLSRMKAKIKSARNSSVPSSPTYKYLTSLNLDKKFNDYIAAMKLKQAIPLTAKDNAKIEAIKKAKKMDADEIKRYNDSVKATPEYKRLKEYQAFVASIDEEKASTIVTIINRTGKDIYVFEEGSRNGSRVGHANSIKVPCTKNYYYNFNPNSSNKSHCYSANSGCNASVTIK</sequence>
<protein>
    <submittedName>
        <fullName evidence="2">Uncharacterized protein</fullName>
    </submittedName>
</protein>
<dbReference type="KEGG" id="tsig:D6T69_05025"/>
<evidence type="ECO:0000256" key="1">
    <source>
        <dbReference type="SAM" id="SignalP"/>
    </source>
</evidence>
<evidence type="ECO:0000313" key="3">
    <source>
        <dbReference type="Proteomes" id="UP000274593"/>
    </source>
</evidence>
<accession>A0A3S8R4X6</accession>
<keyword evidence="1" id="KW-0732">Signal</keyword>
<dbReference type="RefSeq" id="WP_125066733.1">
    <property type="nucleotide sequence ID" value="NZ_CP032548.1"/>
</dbReference>
<dbReference type="AlphaFoldDB" id="A0A3S8R4X6"/>
<organism evidence="2 3">
    <name type="scientific">Tenacibaculum singaporense</name>
    <dbReference type="NCBI Taxonomy" id="2358479"/>
    <lineage>
        <taxon>Bacteria</taxon>
        <taxon>Pseudomonadati</taxon>
        <taxon>Bacteroidota</taxon>
        <taxon>Flavobacteriia</taxon>
        <taxon>Flavobacteriales</taxon>
        <taxon>Flavobacteriaceae</taxon>
        <taxon>Tenacibaculum</taxon>
    </lineage>
</organism>
<name>A0A3S8R4X6_9FLAO</name>
<keyword evidence="3" id="KW-1185">Reference proteome</keyword>
<reference evidence="2 3" key="1">
    <citation type="submission" date="2018-09" db="EMBL/GenBank/DDBJ databases">
        <title>Insights into the microbiota of Asian seabass (Lates calcarifer) with tenacibaculosis symptoms and description of sp. nov. Tenacibaculum singaporense.</title>
        <authorList>
            <person name="Miyake S."/>
            <person name="Soh M."/>
            <person name="Azman M.N."/>
            <person name="Ngoh S.Y."/>
            <person name="Orban L."/>
        </authorList>
    </citation>
    <scope>NUCLEOTIDE SEQUENCE [LARGE SCALE GENOMIC DNA]</scope>
    <source>
        <strain evidence="2 3">DSM 106434</strain>
    </source>
</reference>
<feature type="signal peptide" evidence="1">
    <location>
        <begin position="1"/>
        <end position="19"/>
    </location>
</feature>
<gene>
    <name evidence="2" type="ORF">D6T69_05025</name>
</gene>
<dbReference type="EMBL" id="CP032548">
    <property type="protein sequence ID" value="AZJ34921.1"/>
    <property type="molecule type" value="Genomic_DNA"/>
</dbReference>